<protein>
    <submittedName>
        <fullName evidence="1">Uncharacterized protein</fullName>
    </submittedName>
</protein>
<reference evidence="1" key="1">
    <citation type="submission" date="2023-06" db="EMBL/GenBank/DDBJ databases">
        <title>Conoideocrella luteorostrata (Hypocreales: Clavicipitaceae), a potential biocontrol fungus for elongate hemlock scale in United States Christmas tree production areas.</title>
        <authorList>
            <person name="Barrett H."/>
            <person name="Lovett B."/>
            <person name="Macias A.M."/>
            <person name="Stajich J.E."/>
            <person name="Kasson M.T."/>
        </authorList>
    </citation>
    <scope>NUCLEOTIDE SEQUENCE</scope>
    <source>
        <strain evidence="1">ARSEF 14590</strain>
    </source>
</reference>
<dbReference type="Proteomes" id="UP001251528">
    <property type="component" value="Unassembled WGS sequence"/>
</dbReference>
<comment type="caution">
    <text evidence="1">The sequence shown here is derived from an EMBL/GenBank/DDBJ whole genome shotgun (WGS) entry which is preliminary data.</text>
</comment>
<name>A0AAJ0G263_9HYPO</name>
<evidence type="ECO:0000313" key="2">
    <source>
        <dbReference type="Proteomes" id="UP001251528"/>
    </source>
</evidence>
<dbReference type="AlphaFoldDB" id="A0AAJ0G263"/>
<organism evidence="1 2">
    <name type="scientific">Conoideocrella luteorostrata</name>
    <dbReference type="NCBI Taxonomy" id="1105319"/>
    <lineage>
        <taxon>Eukaryota</taxon>
        <taxon>Fungi</taxon>
        <taxon>Dikarya</taxon>
        <taxon>Ascomycota</taxon>
        <taxon>Pezizomycotina</taxon>
        <taxon>Sordariomycetes</taxon>
        <taxon>Hypocreomycetidae</taxon>
        <taxon>Hypocreales</taxon>
        <taxon>Clavicipitaceae</taxon>
        <taxon>Conoideocrella</taxon>
    </lineage>
</organism>
<gene>
    <name evidence="1" type="ORF">QQS21_001185</name>
</gene>
<dbReference type="EMBL" id="JASWJB010000012">
    <property type="protein sequence ID" value="KAK2612734.1"/>
    <property type="molecule type" value="Genomic_DNA"/>
</dbReference>
<keyword evidence="2" id="KW-1185">Reference proteome</keyword>
<evidence type="ECO:0000313" key="1">
    <source>
        <dbReference type="EMBL" id="KAK2612734.1"/>
    </source>
</evidence>
<sequence length="400" mass="43797">MDTAKKLRLISSAAGLLTPPDSAMNNLSDVSTTIIGSERTETTTLWSRSRAGVTDFQQDTTSERPMRPMWVQCRGFGNGRSSDDGTIRTVSAKSVDHYRAVPLSDGYHILFTDPRTGCLCLGTDAPIGSVTRLLRKIWFRPPAGASSIMSILYAAGSDTKHGLRIVATFAAADPSALGDTNNSRQMIVFFTVPPDLFHDLSHGNAMVQLNADMLSHEKMIRRQSTSEPWQIENRYREIDVFSEPFQDSQSYPLEICGQLISTCDDLTEIAVDSSPQMVVWAFNSSGLAKTWAMDSGKAEMPTRTAVQQDGGLRLVNSDGDIVMAGDEGPCNLGEPQTSDSLSGVHPFDGTMGPNFVERRHQCDRASWCTRARGSDRMSGAALVDLMEEVNGFTRLDVQLR</sequence>
<accession>A0AAJ0G263</accession>
<proteinExistence type="predicted"/>